<dbReference type="EC" id="2.1.1.197" evidence="5"/>
<reference evidence="7 9" key="1">
    <citation type="journal article" date="2019" name="Environ. Microbiol.">
        <title>An active ?-lactamase is a part of an orchestrated cell wall stress resistance network of Bacillus subtilis and related rhizosphere species.</title>
        <authorList>
            <person name="Bucher T."/>
            <person name="Keren-Paz A."/>
            <person name="Hausser J."/>
            <person name="Olender T."/>
            <person name="Cytryn E."/>
            <person name="Kolodkin-Gal I."/>
        </authorList>
    </citation>
    <scope>NUCLEOTIDE SEQUENCE [LARGE SCALE GENOMIC DNA]</scope>
    <source>
        <strain evidence="7 9">I186</strain>
    </source>
</reference>
<dbReference type="InterPro" id="IPR025714">
    <property type="entry name" value="Methyltranfer_dom"/>
</dbReference>
<dbReference type="Proteomes" id="UP000305524">
    <property type="component" value="Unassembled WGS sequence"/>
</dbReference>
<dbReference type="InterPro" id="IPR029063">
    <property type="entry name" value="SAM-dependent_MTases_sf"/>
</dbReference>
<dbReference type="GO" id="GO:0009102">
    <property type="term" value="P:biotin biosynthetic process"/>
    <property type="evidence" value="ECO:0007669"/>
    <property type="project" value="UniProtKB-UniRule"/>
</dbReference>
<keyword evidence="2 5" id="KW-0808">Transferase</keyword>
<comment type="pathway">
    <text evidence="5">Cofactor biosynthesis; biotin biosynthesis.</text>
</comment>
<dbReference type="CDD" id="cd02440">
    <property type="entry name" value="AdoMet_MTases"/>
    <property type="match status" value="1"/>
</dbReference>
<evidence type="ECO:0000313" key="8">
    <source>
        <dbReference type="EMBL" id="VXB30992.1"/>
    </source>
</evidence>
<dbReference type="EMBL" id="CABWMC010000003">
    <property type="protein sequence ID" value="VXB30992.1"/>
    <property type="molecule type" value="Genomic_DNA"/>
</dbReference>
<organism evidence="7 9">
    <name type="scientific">Bacillus mycoides</name>
    <dbReference type="NCBI Taxonomy" id="1405"/>
    <lineage>
        <taxon>Bacteria</taxon>
        <taxon>Bacillati</taxon>
        <taxon>Bacillota</taxon>
        <taxon>Bacilli</taxon>
        <taxon>Bacillales</taxon>
        <taxon>Bacillaceae</taxon>
        <taxon>Bacillus</taxon>
        <taxon>Bacillus cereus group</taxon>
    </lineage>
</organism>
<dbReference type="SUPFAM" id="SSF53335">
    <property type="entry name" value="S-adenosyl-L-methionine-dependent methyltransferases"/>
    <property type="match status" value="1"/>
</dbReference>
<feature type="domain" description="Methyltransferase" evidence="6">
    <location>
        <begin position="43"/>
        <end position="162"/>
    </location>
</feature>
<dbReference type="GO" id="GO:0010340">
    <property type="term" value="F:carboxyl-O-methyltransferase activity"/>
    <property type="evidence" value="ECO:0007669"/>
    <property type="project" value="UniProtKB-UniRule"/>
</dbReference>
<evidence type="ECO:0000256" key="2">
    <source>
        <dbReference type="ARBA" id="ARBA00022679"/>
    </source>
</evidence>
<dbReference type="NCBIfam" id="TIGR02072">
    <property type="entry name" value="BioC"/>
    <property type="match status" value="1"/>
</dbReference>
<dbReference type="UniPathway" id="UPA00078"/>
<comment type="catalytic activity">
    <reaction evidence="5">
        <text>malonyl-[ACP] + S-adenosyl-L-methionine = malonyl-[ACP] methyl ester + S-adenosyl-L-homocysteine</text>
        <dbReference type="Rhea" id="RHEA:17105"/>
        <dbReference type="Rhea" id="RHEA-COMP:9623"/>
        <dbReference type="Rhea" id="RHEA-COMP:9954"/>
        <dbReference type="ChEBI" id="CHEBI:57856"/>
        <dbReference type="ChEBI" id="CHEBI:59789"/>
        <dbReference type="ChEBI" id="CHEBI:78449"/>
        <dbReference type="ChEBI" id="CHEBI:78845"/>
        <dbReference type="EC" id="2.1.1.197"/>
    </reaction>
</comment>
<dbReference type="RefSeq" id="WP_012261666.1">
    <property type="nucleotide sequence ID" value="NZ_CAKJWQ010000011.1"/>
</dbReference>
<comment type="similarity">
    <text evidence="5">Belongs to the methyltransferase superfamily.</text>
</comment>
<dbReference type="GO" id="GO:0032259">
    <property type="term" value="P:methylation"/>
    <property type="evidence" value="ECO:0007669"/>
    <property type="project" value="UniProtKB-KW"/>
</dbReference>
<gene>
    <name evidence="5 7" type="primary">bioC</name>
    <name evidence="8" type="ORF">BACI71_110162</name>
    <name evidence="7" type="ORF">FC701_19585</name>
</gene>
<evidence type="ECO:0000313" key="10">
    <source>
        <dbReference type="Proteomes" id="UP000437562"/>
    </source>
</evidence>
<reference evidence="8 10" key="2">
    <citation type="submission" date="2019-10" db="EMBL/GenBank/DDBJ databases">
        <authorList>
            <person name="Karimi E."/>
        </authorList>
    </citation>
    <scope>NUCLEOTIDE SEQUENCE [LARGE SCALE GENOMIC DNA]</scope>
    <source>
        <strain evidence="8">Bacillus sp. 71</strain>
    </source>
</reference>
<sequence length="269" mass="30814">MINKTLLQKRFNGAAVSYDQYANVQKKMAHSLLSTLKERYSETSSIRILELGCGTGYVTEQLSNLFPKAHITAVDFADEMIAVAKTRKSLGNVMFRCEDIEQLKLENPYDVIISNATFQWLNDLKETVKNLFNYLSEEGILLFSTFGNTTFQELHTSFQRAKKEKGIHNCTSIGQRFVSKEQLVNICKNPLGNVHVSETCYIESFTEVREFLHSIRKVGATNSNEESYCQSPSLFRTMLRIYERDFTGKEGIMATYHALFTYITKEGKR</sequence>
<evidence type="ECO:0000259" key="6">
    <source>
        <dbReference type="Pfam" id="PF13847"/>
    </source>
</evidence>
<accession>A0A653PMH5</accession>
<keyword evidence="4 5" id="KW-0093">Biotin biosynthesis</keyword>
<dbReference type="Gene3D" id="3.40.50.150">
    <property type="entry name" value="Vaccinia Virus protein VP39"/>
    <property type="match status" value="1"/>
</dbReference>
<dbReference type="KEGG" id="bww:bwei_0833"/>
<dbReference type="OMA" id="SWQAVDG"/>
<name>A0A0A0WH23_BACMY</name>
<dbReference type="EMBL" id="SZOD01000486">
    <property type="protein sequence ID" value="TKI82924.1"/>
    <property type="molecule type" value="Genomic_DNA"/>
</dbReference>
<evidence type="ECO:0000256" key="3">
    <source>
        <dbReference type="ARBA" id="ARBA00022691"/>
    </source>
</evidence>
<dbReference type="PANTHER" id="PTHR43861">
    <property type="entry name" value="TRANS-ACONITATE 2-METHYLTRANSFERASE-RELATED"/>
    <property type="match status" value="1"/>
</dbReference>
<evidence type="ECO:0000256" key="1">
    <source>
        <dbReference type="ARBA" id="ARBA00022603"/>
    </source>
</evidence>
<dbReference type="Proteomes" id="UP000437562">
    <property type="component" value="Unassembled WGS sequence"/>
</dbReference>
<keyword evidence="1 5" id="KW-0489">Methyltransferase</keyword>
<protein>
    <recommendedName>
        <fullName evidence="5">Malonyl-[acyl-carrier protein] O-methyltransferase</fullName>
        <shortName evidence="5">Malonyl-ACP O-methyltransferase</shortName>
        <ecNumber evidence="5">2.1.1.197</ecNumber>
    </recommendedName>
    <alternativeName>
        <fullName evidence="5">Biotin synthesis protein BioC</fullName>
    </alternativeName>
</protein>
<evidence type="ECO:0000256" key="5">
    <source>
        <dbReference type="HAMAP-Rule" id="MF_00835"/>
    </source>
</evidence>
<evidence type="ECO:0000313" key="7">
    <source>
        <dbReference type="EMBL" id="TKI82924.1"/>
    </source>
</evidence>
<accession>A0A0A0WH23</accession>
<keyword evidence="3 5" id="KW-0949">S-adenosyl-L-methionine</keyword>
<dbReference type="HAMAP" id="MF_00835">
    <property type="entry name" value="BioC"/>
    <property type="match status" value="1"/>
</dbReference>
<dbReference type="AlphaFoldDB" id="A0A0A0WH23"/>
<dbReference type="Pfam" id="PF13847">
    <property type="entry name" value="Methyltransf_31"/>
    <property type="match status" value="1"/>
</dbReference>
<dbReference type="GO" id="GO:0102130">
    <property type="term" value="F:malonyl-CoA methyltransferase activity"/>
    <property type="evidence" value="ECO:0007669"/>
    <property type="project" value="UniProtKB-EC"/>
</dbReference>
<proteinExistence type="inferred from homology"/>
<evidence type="ECO:0000313" key="9">
    <source>
        <dbReference type="Proteomes" id="UP000305524"/>
    </source>
</evidence>
<comment type="function">
    <text evidence="5">Converts the free carboxyl group of a malonyl-thioester to its methyl ester by transfer of a methyl group from S-adenosyl-L-methionine (SAM). It allows to synthesize pimeloyl-ACP via the fatty acid synthetic pathway.</text>
</comment>
<dbReference type="InterPro" id="IPR011814">
    <property type="entry name" value="BioC"/>
</dbReference>
<evidence type="ECO:0000256" key="4">
    <source>
        <dbReference type="ARBA" id="ARBA00022756"/>
    </source>
</evidence>